<keyword evidence="3 8" id="KW-0812">Transmembrane</keyword>
<evidence type="ECO:0000256" key="2">
    <source>
        <dbReference type="ARBA" id="ARBA00022452"/>
    </source>
</evidence>
<feature type="domain" description="POTRA" evidence="10">
    <location>
        <begin position="107"/>
        <end position="184"/>
    </location>
</feature>
<comment type="subunit">
    <text evidence="8">Part of the Bam complex.</text>
</comment>
<keyword evidence="7 8" id="KW-0998">Cell outer membrane</keyword>
<dbReference type="Gene3D" id="3.10.20.310">
    <property type="entry name" value="membrane protein fhac"/>
    <property type="match status" value="5"/>
</dbReference>
<dbReference type="RefSeq" id="WP_105732886.1">
    <property type="nucleotide sequence ID" value="NZ_PVBT01000001.1"/>
</dbReference>
<sequence precursor="true">MAASSKFVGAASALAISAALVSSGAIVTTVAGITAAQAATVSRIEVRGNTRVDAQTVKDNLGITPGKPFSNNDIDAATKRLFNTGLFGDVRITQSGGALIVTVSEHQVVNQVIFRGNKKIKDAQLSGAVQSKSRAAFSQQTLDADTEAVRAAYRNIGRSDATVSSRTMDLGQGRVNVVFDINEGDRTKIANIVFVGNHAFGERRLRDVISTKRSNPLSWLTRNDVYSEDRMRADEESLRRFYYNRGYADFRVISSTANLDAASNEYTITVTVEEGEKYKFGGVEIQSSVEGVDTSKLGGLVKTSEGDVYNAKEVEDSIIKLSEKVAGQGYAFAKVEPRGDRNFENHTISVVYNIDQGPRAYLERIEIRGNEKTRDYVIRREFDVSEGDAFNQVLIQRAKKRLENLEFFQTVNISTAPGSQPDQVVLVVDVVEKSTGEFSIGGGYTTGGESPGPTVEGSITERNFLGRGQFIRIGAGGGLNNNRTYSLSFTEPYFLGQRISAGFDLFKRQSGVNDKYETDLTGGTIRFGLPITETLTAGVAYNLSQEKYTIEDAAKLPDGTPDPSQISQAFVDAANRGTWIKSSVSWSLVYDTIDDRKNPHDGLYAKFNQEYAGVGGDANYLKTTFKGSYYKTLSQEMDIVGLVGVGAGYIKGFGDDLRVFDTFKNNQDMIRGFKYAGIGPRDLSVADAKGSFLGGNTYFNATVETQFPLPVVPESLGIRGALFADAATLYGNDLKQASNTSMEWRASAGVSIMWASPFGPLRFDYAFPVKKVDGDQVQNFNFGMSSKF</sequence>
<dbReference type="Pfam" id="PF07244">
    <property type="entry name" value="POTRA"/>
    <property type="match status" value="5"/>
</dbReference>
<dbReference type="GO" id="GO:0051205">
    <property type="term" value="P:protein insertion into membrane"/>
    <property type="evidence" value="ECO:0007669"/>
    <property type="project" value="UniProtKB-UniRule"/>
</dbReference>
<dbReference type="PANTHER" id="PTHR12815">
    <property type="entry name" value="SORTING AND ASSEMBLY MACHINERY SAMM50 PROTEIN FAMILY MEMBER"/>
    <property type="match status" value="1"/>
</dbReference>
<evidence type="ECO:0000259" key="10">
    <source>
        <dbReference type="PROSITE" id="PS51779"/>
    </source>
</evidence>
<dbReference type="Proteomes" id="UP000238563">
    <property type="component" value="Unassembled WGS sequence"/>
</dbReference>
<dbReference type="Pfam" id="PF01103">
    <property type="entry name" value="Omp85"/>
    <property type="match status" value="1"/>
</dbReference>
<comment type="function">
    <text evidence="8">Part of the outer membrane protein assembly complex, which is involved in assembly and insertion of beta-barrel proteins into the outer membrane.</text>
</comment>
<dbReference type="InterPro" id="IPR000184">
    <property type="entry name" value="Bac_surfAg_D15"/>
</dbReference>
<dbReference type="AlphaFoldDB" id="A0A2S9JZ98"/>
<dbReference type="GO" id="GO:0009279">
    <property type="term" value="C:cell outer membrane"/>
    <property type="evidence" value="ECO:0007669"/>
    <property type="project" value="UniProtKB-SubCell"/>
</dbReference>
<dbReference type="Gene3D" id="2.40.160.50">
    <property type="entry name" value="membrane protein fhac: a member of the omp85/tpsb transporter family"/>
    <property type="match status" value="1"/>
</dbReference>
<evidence type="ECO:0000256" key="5">
    <source>
        <dbReference type="ARBA" id="ARBA00022737"/>
    </source>
</evidence>
<name>A0A2S9JZ98_9HYPH</name>
<accession>A0A2S9JZ98</accession>
<dbReference type="EMBL" id="PVBT01000001">
    <property type="protein sequence ID" value="PRD58660.1"/>
    <property type="molecule type" value="Genomic_DNA"/>
</dbReference>
<dbReference type="PROSITE" id="PS51779">
    <property type="entry name" value="POTRA"/>
    <property type="match status" value="4"/>
</dbReference>
<feature type="chain" id="PRO_5015791318" description="Outer membrane protein assembly factor BamA" evidence="8">
    <location>
        <begin position="25"/>
        <end position="788"/>
    </location>
</feature>
<keyword evidence="2 8" id="KW-1134">Transmembrane beta strand</keyword>
<feature type="domain" description="POTRA" evidence="10">
    <location>
        <begin position="187"/>
        <end position="275"/>
    </location>
</feature>
<comment type="caution">
    <text evidence="11">The sequence shown here is derived from an EMBL/GenBank/DDBJ whole genome shotgun (WGS) entry which is preliminary data.</text>
</comment>
<feature type="signal peptide" evidence="8">
    <location>
        <begin position="1"/>
        <end position="24"/>
    </location>
</feature>
<proteinExistence type="inferred from homology"/>
<dbReference type="PIRSF" id="PIRSF006076">
    <property type="entry name" value="OM_assembly_OMP85"/>
    <property type="match status" value="1"/>
</dbReference>
<keyword evidence="12" id="KW-1185">Reference proteome</keyword>
<organism evidence="11 12">
    <name type="scientific">Phyllobacterium myrsinacearum</name>
    <dbReference type="NCBI Taxonomy" id="28101"/>
    <lineage>
        <taxon>Bacteria</taxon>
        <taxon>Pseudomonadati</taxon>
        <taxon>Pseudomonadota</taxon>
        <taxon>Alphaproteobacteria</taxon>
        <taxon>Hyphomicrobiales</taxon>
        <taxon>Phyllobacteriaceae</taxon>
        <taxon>Phyllobacterium</taxon>
    </lineage>
</organism>
<evidence type="ECO:0000256" key="6">
    <source>
        <dbReference type="ARBA" id="ARBA00023136"/>
    </source>
</evidence>
<comment type="similarity">
    <text evidence="8">Belongs to the BamA family.</text>
</comment>
<keyword evidence="6 8" id="KW-0472">Membrane</keyword>
<protein>
    <recommendedName>
        <fullName evidence="8 9">Outer membrane protein assembly factor BamA</fullName>
    </recommendedName>
</protein>
<dbReference type="InterPro" id="IPR034746">
    <property type="entry name" value="POTRA"/>
</dbReference>
<keyword evidence="4 8" id="KW-0732">Signal</keyword>
<evidence type="ECO:0000256" key="3">
    <source>
        <dbReference type="ARBA" id="ARBA00022692"/>
    </source>
</evidence>
<reference evidence="11 12" key="1">
    <citation type="submission" date="2018-02" db="EMBL/GenBank/DDBJ databases">
        <title>The draft genome of Phyllobacterium myrsinacearum DSM5892.</title>
        <authorList>
            <person name="Li L."/>
            <person name="Liu L."/>
            <person name="Zhang X."/>
            <person name="Wang T."/>
        </authorList>
    </citation>
    <scope>NUCLEOTIDE SEQUENCE [LARGE SCALE GENOMIC DNA]</scope>
    <source>
        <strain evidence="11 12">DSM 5892</strain>
    </source>
</reference>
<dbReference type="OrthoDB" id="9803054at2"/>
<keyword evidence="5 8" id="KW-0677">Repeat</keyword>
<evidence type="ECO:0000256" key="9">
    <source>
        <dbReference type="NCBIfam" id="TIGR03303"/>
    </source>
</evidence>
<evidence type="ECO:0000256" key="8">
    <source>
        <dbReference type="HAMAP-Rule" id="MF_01430"/>
    </source>
</evidence>
<comment type="subcellular location">
    <subcellularLocation>
        <location evidence="8">Cell outer membrane</location>
    </subcellularLocation>
    <subcellularLocation>
        <location evidence="1">Membrane</location>
    </subcellularLocation>
</comment>
<dbReference type="InterPro" id="IPR039910">
    <property type="entry name" value="D15-like"/>
</dbReference>
<evidence type="ECO:0000256" key="7">
    <source>
        <dbReference type="ARBA" id="ARBA00023237"/>
    </source>
</evidence>
<dbReference type="GO" id="GO:0043165">
    <property type="term" value="P:Gram-negative-bacterium-type cell outer membrane assembly"/>
    <property type="evidence" value="ECO:0007669"/>
    <property type="project" value="UniProtKB-UniRule"/>
</dbReference>
<dbReference type="NCBIfam" id="TIGR03303">
    <property type="entry name" value="OM_YaeT"/>
    <property type="match status" value="1"/>
</dbReference>
<evidence type="ECO:0000256" key="4">
    <source>
        <dbReference type="ARBA" id="ARBA00022729"/>
    </source>
</evidence>
<evidence type="ECO:0000313" key="11">
    <source>
        <dbReference type="EMBL" id="PRD58660.1"/>
    </source>
</evidence>
<evidence type="ECO:0000256" key="1">
    <source>
        <dbReference type="ARBA" id="ARBA00004370"/>
    </source>
</evidence>
<dbReference type="HAMAP" id="MF_01430">
    <property type="entry name" value="OM_assembly_BamA"/>
    <property type="match status" value="1"/>
</dbReference>
<feature type="domain" description="POTRA" evidence="10">
    <location>
        <begin position="39"/>
        <end position="106"/>
    </location>
</feature>
<evidence type="ECO:0000313" key="12">
    <source>
        <dbReference type="Proteomes" id="UP000238563"/>
    </source>
</evidence>
<feature type="domain" description="POTRA" evidence="10">
    <location>
        <begin position="360"/>
        <end position="433"/>
    </location>
</feature>
<dbReference type="InterPro" id="IPR023707">
    <property type="entry name" value="OM_assembly_BamA"/>
</dbReference>
<dbReference type="PANTHER" id="PTHR12815:SF23">
    <property type="entry name" value="OUTER MEMBRANE PROTEIN ASSEMBLY FACTOR BAMA"/>
    <property type="match status" value="1"/>
</dbReference>
<dbReference type="InterPro" id="IPR010827">
    <property type="entry name" value="BamA/TamA_POTRA"/>
</dbReference>
<gene>
    <name evidence="8 11" type="primary">bamA</name>
    <name evidence="11" type="ORF">C5750_06090</name>
</gene>